<dbReference type="Gene3D" id="1.20.58.2190">
    <property type="match status" value="1"/>
</dbReference>
<keyword evidence="4" id="KW-1185">Reference proteome</keyword>
<comment type="caution">
    <text evidence="3">The sequence shown here is derived from an EMBL/GenBank/DDBJ whole genome shotgun (WGS) entry which is preliminary data.</text>
</comment>
<dbReference type="EMBL" id="DAKRPA010000296">
    <property type="protein sequence ID" value="DAZ93713.1"/>
    <property type="molecule type" value="Genomic_DNA"/>
</dbReference>
<evidence type="ECO:0000256" key="1">
    <source>
        <dbReference type="SAM" id="MobiDB-lite"/>
    </source>
</evidence>
<evidence type="ECO:0000259" key="2">
    <source>
        <dbReference type="Pfam" id="PF09409"/>
    </source>
</evidence>
<gene>
    <name evidence="3" type="ORF">N0F65_009639</name>
</gene>
<dbReference type="Proteomes" id="UP001146120">
    <property type="component" value="Unassembled WGS sequence"/>
</dbReference>
<accession>A0AAV2YK95</accession>
<feature type="compositionally biased region" description="Low complexity" evidence="1">
    <location>
        <begin position="157"/>
        <end position="167"/>
    </location>
</feature>
<dbReference type="GO" id="GO:0005737">
    <property type="term" value="C:cytoplasm"/>
    <property type="evidence" value="ECO:0007669"/>
    <property type="project" value="TreeGrafter"/>
</dbReference>
<proteinExistence type="predicted"/>
<dbReference type="InterPro" id="IPR036339">
    <property type="entry name" value="PUB-like_dom_sf"/>
</dbReference>
<dbReference type="PANTHER" id="PTHR23153:SF38">
    <property type="entry name" value="UBX DOMAIN-CONTAINING PROTEIN 6"/>
    <property type="match status" value="1"/>
</dbReference>
<evidence type="ECO:0000313" key="3">
    <source>
        <dbReference type="EMBL" id="DAZ93713.1"/>
    </source>
</evidence>
<dbReference type="InterPro" id="IPR018997">
    <property type="entry name" value="PUB_domain"/>
</dbReference>
<feature type="compositionally biased region" description="Basic and acidic residues" evidence="1">
    <location>
        <begin position="107"/>
        <end position="116"/>
    </location>
</feature>
<protein>
    <recommendedName>
        <fullName evidence="2">PUB domain-containing protein</fullName>
    </recommendedName>
</protein>
<dbReference type="SUPFAM" id="SSF143503">
    <property type="entry name" value="PUG domain-like"/>
    <property type="match status" value="1"/>
</dbReference>
<dbReference type="AlphaFoldDB" id="A0AAV2YK95"/>
<feature type="domain" description="PUB" evidence="2">
    <location>
        <begin position="266"/>
        <end position="336"/>
    </location>
</feature>
<dbReference type="Pfam" id="PF09409">
    <property type="entry name" value="PUB"/>
    <property type="match status" value="1"/>
</dbReference>
<reference evidence="3" key="2">
    <citation type="journal article" date="2023" name="Microbiol Resour">
        <title>Decontamination and Annotation of the Draft Genome Sequence of the Oomycete Lagenidium giganteum ARSEF 373.</title>
        <authorList>
            <person name="Morgan W.R."/>
            <person name="Tartar A."/>
        </authorList>
    </citation>
    <scope>NUCLEOTIDE SEQUENCE</scope>
    <source>
        <strain evidence="3">ARSEF 373</strain>
    </source>
</reference>
<dbReference type="PANTHER" id="PTHR23153">
    <property type="entry name" value="UBX-RELATED"/>
    <property type="match status" value="1"/>
</dbReference>
<name>A0AAV2YK95_9STRA</name>
<reference evidence="3" key="1">
    <citation type="submission" date="2022-11" db="EMBL/GenBank/DDBJ databases">
        <authorList>
            <person name="Morgan W.R."/>
            <person name="Tartar A."/>
        </authorList>
    </citation>
    <scope>NUCLEOTIDE SEQUENCE</scope>
    <source>
        <strain evidence="3">ARSEF 373</strain>
    </source>
</reference>
<dbReference type="SMART" id="SM00580">
    <property type="entry name" value="PUG"/>
    <property type="match status" value="1"/>
</dbReference>
<organism evidence="3 4">
    <name type="scientific">Lagenidium giganteum</name>
    <dbReference type="NCBI Taxonomy" id="4803"/>
    <lineage>
        <taxon>Eukaryota</taxon>
        <taxon>Sar</taxon>
        <taxon>Stramenopiles</taxon>
        <taxon>Oomycota</taxon>
        <taxon>Peronosporomycetes</taxon>
        <taxon>Pythiales</taxon>
        <taxon>Pythiaceae</taxon>
    </lineage>
</organism>
<evidence type="ECO:0000313" key="4">
    <source>
        <dbReference type="Proteomes" id="UP001146120"/>
    </source>
</evidence>
<sequence>MIVRRSFRVERPIWRSTLGRTSPTWHVGVELLHCVIAMDWLKKKKEEVAQAAAKIQNKRTAFKGEGNVLGGAEGDAHAAAAPASNEKPSGFKIPTFSKATPPPLSEEEQRRRREQQAKALEARTGAWDKRVSAARNARLKKEEEIDARFDLPPPPSSATTTDAAVSDRQGPVGPVLSAEEFKAREIQLAQSQVGFNPYAATFSSSSEASTIMNSIGGAAAPPPAPAAAAAPGAGAAPFLNPGAAITQPQEASNAAVYVLLRQEPAKAITACETMLKMLSNILTQPCEDKFRKIRLSNASIQTKLVAVPGAVELLKEAGFVQTAVDGDEFLILSGELLDVDRVQSVHDRTEVALIQLQHDS</sequence>
<feature type="region of interest" description="Disordered" evidence="1">
    <location>
        <begin position="75"/>
        <end position="126"/>
    </location>
</feature>
<feature type="region of interest" description="Disordered" evidence="1">
    <location>
        <begin position="148"/>
        <end position="170"/>
    </location>
</feature>